<reference evidence="2" key="2">
    <citation type="submission" date="2021-09" db="EMBL/GenBank/DDBJ databases">
        <authorList>
            <person name="Jia N."/>
            <person name="Wang J."/>
            <person name="Shi W."/>
            <person name="Du L."/>
            <person name="Sun Y."/>
            <person name="Zhan W."/>
            <person name="Jiang J."/>
            <person name="Wang Q."/>
            <person name="Zhang B."/>
            <person name="Ji P."/>
            <person name="Sakyi L.B."/>
            <person name="Cui X."/>
            <person name="Yuan T."/>
            <person name="Jiang B."/>
            <person name="Yang W."/>
            <person name="Lam T.T.-Y."/>
            <person name="Chang Q."/>
            <person name="Ding S."/>
            <person name="Wang X."/>
            <person name="Zhu J."/>
            <person name="Ruan X."/>
            <person name="Zhao L."/>
            <person name="Wei J."/>
            <person name="Que T."/>
            <person name="Du C."/>
            <person name="Cheng J."/>
            <person name="Dai P."/>
            <person name="Han X."/>
            <person name="Huang E."/>
            <person name="Gao Y."/>
            <person name="Liu J."/>
            <person name="Shao H."/>
            <person name="Ye R."/>
            <person name="Li L."/>
            <person name="Wei W."/>
            <person name="Wang X."/>
            <person name="Wang C."/>
            <person name="Huo Q."/>
            <person name="Li W."/>
            <person name="Guo W."/>
            <person name="Chen H."/>
            <person name="Chen S."/>
            <person name="Zhou L."/>
            <person name="Zhou L."/>
            <person name="Ni X."/>
            <person name="Tian J."/>
            <person name="Zhou Y."/>
            <person name="Sheng Y."/>
            <person name="Liu T."/>
            <person name="Pan Y."/>
            <person name="Xia L."/>
            <person name="Li J."/>
            <person name="Zhao F."/>
            <person name="Cao W."/>
        </authorList>
    </citation>
    <scope>NUCLEOTIDE SEQUENCE</scope>
    <source>
        <strain evidence="2">Rmic-2018</strain>
        <tissue evidence="2">Larvae</tissue>
    </source>
</reference>
<organism evidence="2 3">
    <name type="scientific">Rhipicephalus microplus</name>
    <name type="common">Cattle tick</name>
    <name type="synonym">Boophilus microplus</name>
    <dbReference type="NCBI Taxonomy" id="6941"/>
    <lineage>
        <taxon>Eukaryota</taxon>
        <taxon>Metazoa</taxon>
        <taxon>Ecdysozoa</taxon>
        <taxon>Arthropoda</taxon>
        <taxon>Chelicerata</taxon>
        <taxon>Arachnida</taxon>
        <taxon>Acari</taxon>
        <taxon>Parasitiformes</taxon>
        <taxon>Ixodida</taxon>
        <taxon>Ixodoidea</taxon>
        <taxon>Ixodidae</taxon>
        <taxon>Rhipicephalinae</taxon>
        <taxon>Rhipicephalus</taxon>
        <taxon>Boophilus</taxon>
    </lineage>
</organism>
<protein>
    <submittedName>
        <fullName evidence="2">Uncharacterized protein</fullName>
    </submittedName>
</protein>
<comment type="caution">
    <text evidence="2">The sequence shown here is derived from an EMBL/GenBank/DDBJ whole genome shotgun (WGS) entry which is preliminary data.</text>
</comment>
<dbReference type="AlphaFoldDB" id="A0A9J6CUF4"/>
<keyword evidence="3" id="KW-1185">Reference proteome</keyword>
<dbReference type="Proteomes" id="UP000821866">
    <property type="component" value="Unassembled WGS sequence"/>
</dbReference>
<feature type="compositionally biased region" description="Basic and acidic residues" evidence="1">
    <location>
        <begin position="224"/>
        <end position="234"/>
    </location>
</feature>
<feature type="region of interest" description="Disordered" evidence="1">
    <location>
        <begin position="217"/>
        <end position="245"/>
    </location>
</feature>
<reference evidence="2" key="1">
    <citation type="journal article" date="2020" name="Cell">
        <title>Large-Scale Comparative Analyses of Tick Genomes Elucidate Their Genetic Diversity and Vector Capacities.</title>
        <authorList>
            <consortium name="Tick Genome and Microbiome Consortium (TIGMIC)"/>
            <person name="Jia N."/>
            <person name="Wang J."/>
            <person name="Shi W."/>
            <person name="Du L."/>
            <person name="Sun Y."/>
            <person name="Zhan W."/>
            <person name="Jiang J.F."/>
            <person name="Wang Q."/>
            <person name="Zhang B."/>
            <person name="Ji P."/>
            <person name="Bell-Sakyi L."/>
            <person name="Cui X.M."/>
            <person name="Yuan T.T."/>
            <person name="Jiang B.G."/>
            <person name="Yang W.F."/>
            <person name="Lam T.T."/>
            <person name="Chang Q.C."/>
            <person name="Ding S.J."/>
            <person name="Wang X.J."/>
            <person name="Zhu J.G."/>
            <person name="Ruan X.D."/>
            <person name="Zhao L."/>
            <person name="Wei J.T."/>
            <person name="Ye R.Z."/>
            <person name="Que T.C."/>
            <person name="Du C.H."/>
            <person name="Zhou Y.H."/>
            <person name="Cheng J.X."/>
            <person name="Dai P.F."/>
            <person name="Guo W.B."/>
            <person name="Han X.H."/>
            <person name="Huang E.J."/>
            <person name="Li L.F."/>
            <person name="Wei W."/>
            <person name="Gao Y.C."/>
            <person name="Liu J.Z."/>
            <person name="Shao H.Z."/>
            <person name="Wang X."/>
            <person name="Wang C.C."/>
            <person name="Yang T.C."/>
            <person name="Huo Q.B."/>
            <person name="Li W."/>
            <person name="Chen H.Y."/>
            <person name="Chen S.E."/>
            <person name="Zhou L.G."/>
            <person name="Ni X.B."/>
            <person name="Tian J.H."/>
            <person name="Sheng Y."/>
            <person name="Liu T."/>
            <person name="Pan Y.S."/>
            <person name="Xia L.Y."/>
            <person name="Li J."/>
            <person name="Zhao F."/>
            <person name="Cao W.C."/>
        </authorList>
    </citation>
    <scope>NUCLEOTIDE SEQUENCE</scope>
    <source>
        <strain evidence="2">Rmic-2018</strain>
    </source>
</reference>
<dbReference type="EMBL" id="JABSTU010006738">
    <property type="protein sequence ID" value="KAH7932385.1"/>
    <property type="molecule type" value="Genomic_DNA"/>
</dbReference>
<sequence length="245" mass="27777">MLALPINCLICVTFPHMNVVSFVLRRANPCCITLEEAKNAGVLEEASASVAPPLANVHVVSSYYFVFPTDVAREECRTCQNKCYVLLLDWVLAEVQRVNKSYQAEYQDPMKLFEDLMILVKSTANKLIQLSCNFIESLWMPGHRRLLGTPEVAEPGLATEHLAPREPCLPTTLAMGKPGKKRTAEEEAAIREARRAADRERCRLRRLDPVYMASERIKKRQRWKDRSMLGEGARKTRNGSEISDN</sequence>
<proteinExistence type="predicted"/>
<gene>
    <name evidence="2" type="ORF">HPB51_029313</name>
</gene>
<accession>A0A9J6CUF4</accession>
<name>A0A9J6CUF4_RHIMP</name>
<evidence type="ECO:0000256" key="1">
    <source>
        <dbReference type="SAM" id="MobiDB-lite"/>
    </source>
</evidence>
<evidence type="ECO:0000313" key="2">
    <source>
        <dbReference type="EMBL" id="KAH7932385.1"/>
    </source>
</evidence>
<evidence type="ECO:0000313" key="3">
    <source>
        <dbReference type="Proteomes" id="UP000821866"/>
    </source>
</evidence>